<gene>
    <name evidence="1" type="ORF">MAXJ12_29767</name>
</gene>
<dbReference type="Proteomes" id="UP000003250">
    <property type="component" value="Unassembled WGS sequence"/>
</dbReference>
<sequence length="63" mass="7127">MSRTEGRAEESNDCRPLTNAIGDNSLVPFVAMRDEITDLSYRLPTIIFVAGEQEQMIEVVWPN</sequence>
<dbReference type="EMBL" id="AHAM01000265">
    <property type="protein sequence ID" value="EHK53512.1"/>
    <property type="molecule type" value="Genomic_DNA"/>
</dbReference>
<accession>H0I0G6</accession>
<name>H0I0G6_9HYPH</name>
<protein>
    <submittedName>
        <fullName evidence="1">Uncharacterized protein</fullName>
    </submittedName>
</protein>
<evidence type="ECO:0000313" key="2">
    <source>
        <dbReference type="Proteomes" id="UP000003250"/>
    </source>
</evidence>
<keyword evidence="2" id="KW-1185">Reference proteome</keyword>
<dbReference type="AlphaFoldDB" id="H0I0G6"/>
<reference evidence="1 2" key="1">
    <citation type="journal article" date="2012" name="J. Bacteriol.">
        <title>Draft Genome Sequence of Mesorhizobium alhagi CCNWXJ12-2T, a Novel Salt-Resistant Species Isolated from the Desert of Northwestern China.</title>
        <authorList>
            <person name="Zhou M."/>
            <person name="Chen W."/>
            <person name="Chen H."/>
            <person name="Wei G."/>
        </authorList>
    </citation>
    <scope>NUCLEOTIDE SEQUENCE [LARGE SCALE GENOMIC DNA]</scope>
    <source>
        <strain evidence="1 2">CCNWXJ12-2</strain>
    </source>
</reference>
<evidence type="ECO:0000313" key="1">
    <source>
        <dbReference type="EMBL" id="EHK53512.1"/>
    </source>
</evidence>
<organism evidence="1 2">
    <name type="scientific">Mesorhizobium alhagi CCNWXJ12-2</name>
    <dbReference type="NCBI Taxonomy" id="1107882"/>
    <lineage>
        <taxon>Bacteria</taxon>
        <taxon>Pseudomonadati</taxon>
        <taxon>Pseudomonadota</taxon>
        <taxon>Alphaproteobacteria</taxon>
        <taxon>Hyphomicrobiales</taxon>
        <taxon>Phyllobacteriaceae</taxon>
        <taxon>Allomesorhizobium</taxon>
    </lineage>
</organism>
<proteinExistence type="predicted"/>